<comment type="caution">
    <text evidence="1">The sequence shown here is derived from an EMBL/GenBank/DDBJ whole genome shotgun (WGS) entry which is preliminary data.</text>
</comment>
<accession>A0A819WDG5</accession>
<feature type="non-terminal residue" evidence="1">
    <location>
        <position position="1"/>
    </location>
</feature>
<dbReference type="Proteomes" id="UP000663844">
    <property type="component" value="Unassembled WGS sequence"/>
</dbReference>
<evidence type="ECO:0000313" key="2">
    <source>
        <dbReference type="Proteomes" id="UP000663844"/>
    </source>
</evidence>
<gene>
    <name evidence="1" type="ORF">OXD698_LOCUS36629</name>
</gene>
<protein>
    <submittedName>
        <fullName evidence="1">Uncharacterized protein</fullName>
    </submittedName>
</protein>
<sequence length="42" mass="4894">MDHPILRAHASLDLNSTEAQAQLCRPGESELDYYEHRYKSFT</sequence>
<reference evidence="1" key="1">
    <citation type="submission" date="2021-02" db="EMBL/GenBank/DDBJ databases">
        <authorList>
            <person name="Nowell W R."/>
        </authorList>
    </citation>
    <scope>NUCLEOTIDE SEQUENCE</scope>
</reference>
<name>A0A819WDG5_9BILA</name>
<dbReference type="AlphaFoldDB" id="A0A819WDG5"/>
<proteinExistence type="predicted"/>
<organism evidence="1 2">
    <name type="scientific">Adineta steineri</name>
    <dbReference type="NCBI Taxonomy" id="433720"/>
    <lineage>
        <taxon>Eukaryota</taxon>
        <taxon>Metazoa</taxon>
        <taxon>Spiralia</taxon>
        <taxon>Gnathifera</taxon>
        <taxon>Rotifera</taxon>
        <taxon>Eurotatoria</taxon>
        <taxon>Bdelloidea</taxon>
        <taxon>Adinetida</taxon>
        <taxon>Adinetidae</taxon>
        <taxon>Adineta</taxon>
    </lineage>
</organism>
<dbReference type="EMBL" id="CAJOAZ010006107">
    <property type="protein sequence ID" value="CAF4123663.1"/>
    <property type="molecule type" value="Genomic_DNA"/>
</dbReference>
<evidence type="ECO:0000313" key="1">
    <source>
        <dbReference type="EMBL" id="CAF4123663.1"/>
    </source>
</evidence>